<evidence type="ECO:0000313" key="1">
    <source>
        <dbReference type="EMBL" id="MBL6280474.1"/>
    </source>
</evidence>
<gene>
    <name evidence="1" type="ORF">JMF97_30410</name>
</gene>
<keyword evidence="2" id="KW-1185">Reference proteome</keyword>
<dbReference type="RefSeq" id="WP_203224659.1">
    <property type="nucleotide sequence ID" value="NZ_JAETXL010000024.1"/>
</dbReference>
<sequence>MLDAVRYGVEAGVDPRLVLSVLMAEVANSEDWGFFERPLQRASVVADWLGIYGPLKSFVGNVTGFKDGEGSNPPSIGWGNIQKQTFENVKKNHPEALGVVGWTDLIGDNSLAIRVTAYALADNQALAERTAPASMRRTWTPEQVAAGIYNIGEDNYAAAVGRGGFGPVGSTYASTIGRYMQRSDALICGSGVYSC</sequence>
<name>A0ABS1UVT9_9ACTN</name>
<evidence type="ECO:0000313" key="2">
    <source>
        <dbReference type="Proteomes" id="UP000661193"/>
    </source>
</evidence>
<dbReference type="Proteomes" id="UP000661193">
    <property type="component" value="Unassembled WGS sequence"/>
</dbReference>
<comment type="caution">
    <text evidence="1">The sequence shown here is derived from an EMBL/GenBank/DDBJ whole genome shotgun (WGS) entry which is preliminary data.</text>
</comment>
<reference evidence="1 2" key="1">
    <citation type="submission" date="2021-01" db="EMBL/GenBank/DDBJ databases">
        <title>Genome sequencing of Micromonospora fiedleri MG-37.</title>
        <authorList>
            <person name="Moreland P.E.J."/>
            <person name="Stach J.E.M."/>
        </authorList>
    </citation>
    <scope>NUCLEOTIDE SEQUENCE [LARGE SCALE GENOMIC DNA]</scope>
    <source>
        <strain evidence="1 2">MG-37</strain>
    </source>
</reference>
<protein>
    <submittedName>
        <fullName evidence="1">Uncharacterized protein</fullName>
    </submittedName>
</protein>
<organism evidence="1 2">
    <name type="scientific">Micromonospora fiedleri</name>
    <dbReference type="NCBI Taxonomy" id="1157498"/>
    <lineage>
        <taxon>Bacteria</taxon>
        <taxon>Bacillati</taxon>
        <taxon>Actinomycetota</taxon>
        <taxon>Actinomycetes</taxon>
        <taxon>Micromonosporales</taxon>
        <taxon>Micromonosporaceae</taxon>
        <taxon>Micromonospora</taxon>
    </lineage>
</organism>
<accession>A0ABS1UVT9</accession>
<proteinExistence type="predicted"/>
<dbReference type="EMBL" id="JAETXL010000024">
    <property type="protein sequence ID" value="MBL6280474.1"/>
    <property type="molecule type" value="Genomic_DNA"/>
</dbReference>